<proteinExistence type="inferred from homology"/>
<name>A0A9Q1C4X1_HOLLE</name>
<evidence type="ECO:0000259" key="5">
    <source>
        <dbReference type="Pfam" id="PF08669"/>
    </source>
</evidence>
<evidence type="ECO:0000259" key="3">
    <source>
        <dbReference type="Pfam" id="PF01266"/>
    </source>
</evidence>
<dbReference type="InterPro" id="IPR028896">
    <property type="entry name" value="GcvT/YgfZ/DmdA"/>
</dbReference>
<feature type="domain" description="FAD dependent oxidoreductase central" evidence="6">
    <location>
        <begin position="474"/>
        <end position="526"/>
    </location>
</feature>
<feature type="domain" description="GCVT N-terminal" evidence="4">
    <location>
        <begin position="530"/>
        <end position="844"/>
    </location>
</feature>
<dbReference type="Gene3D" id="2.40.30.110">
    <property type="entry name" value="Aminomethyltransferase beta-barrel domains"/>
    <property type="match status" value="1"/>
</dbReference>
<dbReference type="PANTHER" id="PTHR43757:SF11">
    <property type="entry name" value="SARCOSINE DEHYDROGENASE"/>
    <property type="match status" value="1"/>
</dbReference>
<dbReference type="SUPFAM" id="SSF101790">
    <property type="entry name" value="Aminomethyltransferase beta-barrel domain"/>
    <property type="match status" value="1"/>
</dbReference>
<dbReference type="Pfam" id="PF01571">
    <property type="entry name" value="GCV_T"/>
    <property type="match status" value="1"/>
</dbReference>
<evidence type="ECO:0000259" key="4">
    <source>
        <dbReference type="Pfam" id="PF01571"/>
    </source>
</evidence>
<evidence type="ECO:0000256" key="2">
    <source>
        <dbReference type="SAM" id="MobiDB-lite"/>
    </source>
</evidence>
<dbReference type="Gene3D" id="3.30.9.10">
    <property type="entry name" value="D-Amino Acid Oxidase, subunit A, domain 2"/>
    <property type="match status" value="1"/>
</dbReference>
<dbReference type="FunFam" id="3.30.70.1400:FF:000004">
    <property type="entry name" value="Sarcosine dehydrogenase, mitochondrial"/>
    <property type="match status" value="1"/>
</dbReference>
<sequence>MCVPLHSVSSVVTESFLIQKNTYNRTQEGLKRTALSFSHFTTACTMWRTCHSIKKFSTRLTGIYECRNGTFHGCKIGSRSMSSNPGSGVPYKTLQSDTKSSPKVVPSEADVVVIGGGSIGCSTLYHLTKLGVNNVVLLERDQLTAGTTWHTAGLVWRLRPSDIEVELLNYMRHLVRDVLEEETGIVPGWIENGGLFIASTKERLDEYKRLGTIGKVYGVESYVLSPKETKDLYPLMNVGDLYGTLYSPGDGTIDPAGYCTALARAATKDGAKVLTDCPVTGIQFGVDDFGIKRVQGVETQYGTIKTPVVVNCSGVWSPYIGKMADVSVPLVAMHHAYVVTERIEGIQNMPNVRDHDASVYLKLQGDALSVGGYEPNPIFWEDVKNDFAFSLFELDWDVFSQHVEGAVNRVPVIGNTGVKSTVCGPESFTPDHKPLMGESPELRGFFLGCGFNSSGMMLGGGCGRQLAHWVVHNRPEMDMYSYDIRRFPLSLVRNTRWLNDTSHEAYAKNYSMVFPHDEQLAGRNQRKDALHEILEAAGCHFQTRLGWERPGYFLKNKTAPVKDYDFYGSYDHPPHKDYEYCERLEDDYTFDFPKHHDLIGDECLTCRNGVAAFNMSYFGKYYLIGPDAQKAADWIFTNDVRKPNGSTIYTCILNSAGGVESDLTVSPISPGDGSSSIAPKFEDRGFYIAAAGFSAEHTKTHFKTVIQDQRFNCELLDATEQMSLLSVQGPKSRDVLQALTSTDLSNENFPFGTSQLIEIAGHTLRAIRLTFVGELGWELHMPNESAVDVYKAVMKAGTPYGIINAGYRAIDSLSVEKGYRHWHSSLRSSDTPLEANLGFTCKMKTDVPFRGRDVIAKQKEAGIKKKLACFTIEDHIPLLGLEAIRRDGELVGFLRQGEYGFHIKKSIGYGYISNPDGGKVTNKFLKQGEYTIERMGDVYPAQIHIKSPFDPENKRVQGIYEDLDAEFVDSGRGKQAH</sequence>
<dbReference type="SUPFAM" id="SSF51905">
    <property type="entry name" value="FAD/NAD(P)-binding domain"/>
    <property type="match status" value="1"/>
</dbReference>
<dbReference type="Pfam" id="PF08669">
    <property type="entry name" value="GCV_T_C"/>
    <property type="match status" value="1"/>
</dbReference>
<dbReference type="Pfam" id="PF01266">
    <property type="entry name" value="DAO"/>
    <property type="match status" value="1"/>
</dbReference>
<comment type="caution">
    <text evidence="7">The sequence shown here is derived from an EMBL/GenBank/DDBJ whole genome shotgun (WGS) entry which is preliminary data.</text>
</comment>
<dbReference type="Gene3D" id="3.50.50.60">
    <property type="entry name" value="FAD/NAD(P)-binding domain"/>
    <property type="match status" value="1"/>
</dbReference>
<evidence type="ECO:0000313" key="8">
    <source>
        <dbReference type="Proteomes" id="UP001152320"/>
    </source>
</evidence>
<dbReference type="AlphaFoldDB" id="A0A9Q1C4X1"/>
<dbReference type="FunFam" id="2.40.30.110:FF:000008">
    <property type="entry name" value="Sarcosine dehydrogenase"/>
    <property type="match status" value="1"/>
</dbReference>
<evidence type="ECO:0000259" key="6">
    <source>
        <dbReference type="Pfam" id="PF16350"/>
    </source>
</evidence>
<evidence type="ECO:0000256" key="1">
    <source>
        <dbReference type="ARBA" id="ARBA00008609"/>
    </source>
</evidence>
<dbReference type="Gene3D" id="3.30.1360.120">
    <property type="entry name" value="Probable tRNA modification gtpase trme, domain 1"/>
    <property type="match status" value="1"/>
</dbReference>
<dbReference type="Proteomes" id="UP001152320">
    <property type="component" value="Chromosome 7"/>
</dbReference>
<dbReference type="InterPro" id="IPR029043">
    <property type="entry name" value="GcvT/YgfZ_C"/>
</dbReference>
<feature type="domain" description="Aminomethyltransferase C-terminal" evidence="5">
    <location>
        <begin position="865"/>
        <end position="949"/>
    </location>
</feature>
<keyword evidence="8" id="KW-1185">Reference proteome</keyword>
<dbReference type="Gene3D" id="3.30.70.1400">
    <property type="entry name" value="Aminomethyltransferase beta-barrel domains"/>
    <property type="match status" value="1"/>
</dbReference>
<dbReference type="InterPro" id="IPR036188">
    <property type="entry name" value="FAD/NAD-bd_sf"/>
</dbReference>
<gene>
    <name evidence="7" type="ORF">HOLleu_16200</name>
</gene>
<feature type="domain" description="FAD dependent oxidoreductase" evidence="3">
    <location>
        <begin position="110"/>
        <end position="469"/>
    </location>
</feature>
<accession>A0A9Q1C4X1</accession>
<reference evidence="7" key="1">
    <citation type="submission" date="2021-10" db="EMBL/GenBank/DDBJ databases">
        <title>Tropical sea cucumber genome reveals ecological adaptation and Cuvierian tubules defense mechanism.</title>
        <authorList>
            <person name="Chen T."/>
        </authorList>
    </citation>
    <scope>NUCLEOTIDE SEQUENCE</scope>
    <source>
        <strain evidence="7">Nanhai2018</strain>
        <tissue evidence="7">Muscle</tissue>
    </source>
</reference>
<comment type="similarity">
    <text evidence="1">Belongs to the GcvT family.</text>
</comment>
<dbReference type="InterPro" id="IPR032503">
    <property type="entry name" value="FAO_M"/>
</dbReference>
<dbReference type="OrthoDB" id="498204at2759"/>
<feature type="region of interest" description="Disordered" evidence="2">
    <location>
        <begin position="80"/>
        <end position="101"/>
    </location>
</feature>
<protein>
    <submittedName>
        <fullName evidence="7">Sarcosine dehydrogenase, mitochondrial</fullName>
    </submittedName>
</protein>
<dbReference type="InterPro" id="IPR006076">
    <property type="entry name" value="FAD-dep_OxRdtase"/>
</dbReference>
<organism evidence="7 8">
    <name type="scientific">Holothuria leucospilota</name>
    <name type="common">Black long sea cucumber</name>
    <name type="synonym">Mertensiothuria leucospilota</name>
    <dbReference type="NCBI Taxonomy" id="206669"/>
    <lineage>
        <taxon>Eukaryota</taxon>
        <taxon>Metazoa</taxon>
        <taxon>Echinodermata</taxon>
        <taxon>Eleutherozoa</taxon>
        <taxon>Echinozoa</taxon>
        <taxon>Holothuroidea</taxon>
        <taxon>Aspidochirotacea</taxon>
        <taxon>Aspidochirotida</taxon>
        <taxon>Holothuriidae</taxon>
        <taxon>Holothuria</taxon>
    </lineage>
</organism>
<dbReference type="InterPro" id="IPR027266">
    <property type="entry name" value="TrmE/GcvT-like"/>
</dbReference>
<dbReference type="GO" id="GO:0005739">
    <property type="term" value="C:mitochondrion"/>
    <property type="evidence" value="ECO:0007669"/>
    <property type="project" value="TreeGrafter"/>
</dbReference>
<dbReference type="FunFam" id="3.50.50.60:FF:000769">
    <property type="entry name" value="Sarcosine dehydrogenase"/>
    <property type="match status" value="1"/>
</dbReference>
<dbReference type="EMBL" id="JAIZAY010000007">
    <property type="protein sequence ID" value="KAJ8038702.1"/>
    <property type="molecule type" value="Genomic_DNA"/>
</dbReference>
<dbReference type="InterPro" id="IPR013977">
    <property type="entry name" value="GcvT_C"/>
</dbReference>
<dbReference type="SUPFAM" id="SSF103025">
    <property type="entry name" value="Folate-binding domain"/>
    <property type="match status" value="1"/>
</dbReference>
<dbReference type="InterPro" id="IPR006222">
    <property type="entry name" value="GCVT_N"/>
</dbReference>
<evidence type="ECO:0000313" key="7">
    <source>
        <dbReference type="EMBL" id="KAJ8038702.1"/>
    </source>
</evidence>
<dbReference type="PANTHER" id="PTHR43757">
    <property type="entry name" value="AMINOMETHYLTRANSFERASE"/>
    <property type="match status" value="1"/>
</dbReference>
<dbReference type="SUPFAM" id="SSF54373">
    <property type="entry name" value="FAD-linked reductases, C-terminal domain"/>
    <property type="match status" value="1"/>
</dbReference>
<dbReference type="Pfam" id="PF16350">
    <property type="entry name" value="FAO_M"/>
    <property type="match status" value="1"/>
</dbReference>